<name>A0A316I333_9GAMM</name>
<proteinExistence type="predicted"/>
<evidence type="ECO:0000313" key="2">
    <source>
        <dbReference type="EMBL" id="PWK86786.1"/>
    </source>
</evidence>
<sequence>MDRRSDKPAPSPLRGESWDEGPPWRQAAILPSLERGATASPVPSPHSSPRRGEEAQWPVAAASRAPSPRRGEGWGEGPPWCQVTILTSLERGATASPVPSPHSSPRRGEEAQWPVAASRAPSPRRGEGWGEGTYQRQATILPSLGQGVAASPVPSPHSSHQRGEEAQRPAAAASCACPSGRGCAKAPRGPQPSANPKNATAAAVLCAAVVSALSPRSRAISSQMCFRYIGSLRRCEGCGRTVRGSR</sequence>
<dbReference type="Proteomes" id="UP000245812">
    <property type="component" value="Unassembled WGS sequence"/>
</dbReference>
<comment type="caution">
    <text evidence="2">The sequence shown here is derived from an EMBL/GenBank/DDBJ whole genome shotgun (WGS) entry which is preliminary data.</text>
</comment>
<feature type="region of interest" description="Disordered" evidence="1">
    <location>
        <begin position="1"/>
        <end position="197"/>
    </location>
</feature>
<evidence type="ECO:0000256" key="1">
    <source>
        <dbReference type="SAM" id="MobiDB-lite"/>
    </source>
</evidence>
<reference evidence="2 3" key="1">
    <citation type="submission" date="2018-05" db="EMBL/GenBank/DDBJ databases">
        <title>Genomic Encyclopedia of Type Strains, Phase IV (KMG-IV): sequencing the most valuable type-strain genomes for metagenomic binning, comparative biology and taxonomic classification.</title>
        <authorList>
            <person name="Goeker M."/>
        </authorList>
    </citation>
    <scope>NUCLEOTIDE SEQUENCE [LARGE SCALE GENOMIC DNA]</scope>
    <source>
        <strain evidence="2 3">DSM 14263</strain>
    </source>
</reference>
<feature type="compositionally biased region" description="Low complexity" evidence="1">
    <location>
        <begin position="148"/>
        <end position="158"/>
    </location>
</feature>
<accession>A0A316I333</accession>
<protein>
    <submittedName>
        <fullName evidence="2">Uncharacterized protein</fullName>
    </submittedName>
</protein>
<feature type="compositionally biased region" description="Low complexity" evidence="1">
    <location>
        <begin position="168"/>
        <end position="184"/>
    </location>
</feature>
<gene>
    <name evidence="2" type="ORF">C7456_107177</name>
</gene>
<dbReference type="EMBL" id="QGHC01000007">
    <property type="protein sequence ID" value="PWK86786.1"/>
    <property type="molecule type" value="Genomic_DNA"/>
</dbReference>
<keyword evidence="3" id="KW-1185">Reference proteome</keyword>
<evidence type="ECO:0000313" key="3">
    <source>
        <dbReference type="Proteomes" id="UP000245812"/>
    </source>
</evidence>
<organism evidence="2 3">
    <name type="scientific">Fulvimonas soli</name>
    <dbReference type="NCBI Taxonomy" id="155197"/>
    <lineage>
        <taxon>Bacteria</taxon>
        <taxon>Pseudomonadati</taxon>
        <taxon>Pseudomonadota</taxon>
        <taxon>Gammaproteobacteria</taxon>
        <taxon>Lysobacterales</taxon>
        <taxon>Rhodanobacteraceae</taxon>
        <taxon>Fulvimonas</taxon>
    </lineage>
</organism>
<dbReference type="AlphaFoldDB" id="A0A316I333"/>